<organism evidence="2 3">
    <name type="scientific">Herbihabitans rhizosphaerae</name>
    <dbReference type="NCBI Taxonomy" id="1872711"/>
    <lineage>
        <taxon>Bacteria</taxon>
        <taxon>Bacillati</taxon>
        <taxon>Actinomycetota</taxon>
        <taxon>Actinomycetes</taxon>
        <taxon>Pseudonocardiales</taxon>
        <taxon>Pseudonocardiaceae</taxon>
        <taxon>Herbihabitans</taxon>
    </lineage>
</organism>
<dbReference type="Gene3D" id="3.40.50.620">
    <property type="entry name" value="HUPs"/>
    <property type="match status" value="1"/>
</dbReference>
<dbReference type="AlphaFoldDB" id="A0A4Q7L564"/>
<dbReference type="Proteomes" id="UP000294257">
    <property type="component" value="Unassembled WGS sequence"/>
</dbReference>
<dbReference type="CDD" id="cd06259">
    <property type="entry name" value="YdcF-like"/>
    <property type="match status" value="1"/>
</dbReference>
<dbReference type="InterPro" id="IPR003848">
    <property type="entry name" value="DUF218"/>
</dbReference>
<dbReference type="EMBL" id="SGWQ01000001">
    <property type="protein sequence ID" value="RZS44404.1"/>
    <property type="molecule type" value="Genomic_DNA"/>
</dbReference>
<feature type="domain" description="DUF218" evidence="1">
    <location>
        <begin position="36"/>
        <end position="147"/>
    </location>
</feature>
<gene>
    <name evidence="2" type="ORF">EV193_101280</name>
</gene>
<evidence type="ECO:0000259" key="1">
    <source>
        <dbReference type="Pfam" id="PF02698"/>
    </source>
</evidence>
<proteinExistence type="predicted"/>
<comment type="caution">
    <text evidence="2">The sequence shown here is derived from an EMBL/GenBank/DDBJ whole genome shotgun (WGS) entry which is preliminary data.</text>
</comment>
<reference evidence="2 3" key="1">
    <citation type="submission" date="2019-02" db="EMBL/GenBank/DDBJ databases">
        <title>Genomic Encyclopedia of Type Strains, Phase IV (KMG-IV): sequencing the most valuable type-strain genomes for metagenomic binning, comparative biology and taxonomic classification.</title>
        <authorList>
            <person name="Goeker M."/>
        </authorList>
    </citation>
    <scope>NUCLEOTIDE SEQUENCE [LARGE SCALE GENOMIC DNA]</scope>
    <source>
        <strain evidence="2 3">DSM 101727</strain>
    </source>
</reference>
<accession>A0A4Q7L564</accession>
<name>A0A4Q7L564_9PSEU</name>
<dbReference type="Pfam" id="PF02698">
    <property type="entry name" value="DUF218"/>
    <property type="match status" value="1"/>
</dbReference>
<keyword evidence="3" id="KW-1185">Reference proteome</keyword>
<sequence>MRRVLAVAAALIVWGEVVHWRASRRLLGSAAPGPEVVVVLGFRNGGRRANAVNRWRVRAGLRSAGPGARIVFCGGSVGAEVPEAVLMARYAVDELGHTGPIVLEEESHSTWQNIQNAVPLIEDAGRIKIVSNSLHAQKARLYLRRQRPDLARRLVRADDYRAGEWAALKPVFAAYGLWTGWRARRTMADSEQ</sequence>
<evidence type="ECO:0000313" key="3">
    <source>
        <dbReference type="Proteomes" id="UP000294257"/>
    </source>
</evidence>
<dbReference type="RefSeq" id="WP_242613080.1">
    <property type="nucleotide sequence ID" value="NZ_SGWQ01000001.1"/>
</dbReference>
<dbReference type="InterPro" id="IPR014729">
    <property type="entry name" value="Rossmann-like_a/b/a_fold"/>
</dbReference>
<evidence type="ECO:0000313" key="2">
    <source>
        <dbReference type="EMBL" id="RZS44404.1"/>
    </source>
</evidence>
<protein>
    <submittedName>
        <fullName evidence="2">DUF218 domain-containing protein</fullName>
    </submittedName>
</protein>